<evidence type="ECO:0000256" key="9">
    <source>
        <dbReference type="ARBA" id="ARBA00022833"/>
    </source>
</evidence>
<feature type="binding site" evidence="11">
    <location>
        <position position="184"/>
    </location>
    <ligand>
        <name>Zn(2+)</name>
        <dbReference type="ChEBI" id="CHEBI:29105"/>
    </ligand>
</feature>
<dbReference type="GO" id="GO:0008270">
    <property type="term" value="F:zinc ion binding"/>
    <property type="evidence" value="ECO:0007669"/>
    <property type="project" value="UniProtKB-UniRule"/>
</dbReference>
<dbReference type="InterPro" id="IPR001267">
    <property type="entry name" value="Thymidine_kinase"/>
</dbReference>
<comment type="subcellular location">
    <subcellularLocation>
        <location evidence="11">Cytoplasm</location>
    </subcellularLocation>
</comment>
<evidence type="ECO:0000313" key="16">
    <source>
        <dbReference type="EMBL" id="HJA84902.1"/>
    </source>
</evidence>
<dbReference type="Proteomes" id="UP000823862">
    <property type="component" value="Unassembled WGS sequence"/>
</dbReference>
<dbReference type="FunFam" id="3.40.50.300:FF:000384">
    <property type="entry name" value="Thymidine kinase"/>
    <property type="match status" value="1"/>
</dbReference>
<protein>
    <recommendedName>
        <fullName evidence="2 11">Thymidine kinase</fullName>
        <ecNumber evidence="2 11">2.7.1.21</ecNumber>
    </recommendedName>
</protein>
<evidence type="ECO:0000256" key="12">
    <source>
        <dbReference type="PIRSR" id="PIRSR035805-1"/>
    </source>
</evidence>
<evidence type="ECO:0000256" key="6">
    <source>
        <dbReference type="ARBA" id="ARBA00022723"/>
    </source>
</evidence>
<dbReference type="GO" id="GO:0005829">
    <property type="term" value="C:cytosol"/>
    <property type="evidence" value="ECO:0007669"/>
    <property type="project" value="TreeGrafter"/>
</dbReference>
<evidence type="ECO:0000256" key="13">
    <source>
        <dbReference type="PIRSR" id="PIRSR035805-2"/>
    </source>
</evidence>
<keyword evidence="10 11" id="KW-0067">ATP-binding</keyword>
<feature type="binding site" evidence="11">
    <location>
        <position position="187"/>
    </location>
    <ligand>
        <name>Zn(2+)</name>
        <dbReference type="ChEBI" id="CHEBI:29105"/>
    </ligand>
</feature>
<dbReference type="SUPFAM" id="SSF57716">
    <property type="entry name" value="Glucocorticoid receptor-like (DNA-binding domain)"/>
    <property type="match status" value="1"/>
</dbReference>
<sequence length="205" mass="22950">MVVFSEDHIQETRRRGRIEVICGSMFSGKTEELIRRLKRAQFARLRVEIYKPAIDTRYSEADVVSHDSHAISSTPVDSSASILLFTSEVDVVGIDEAQFFDDGLVDVCNQLADSGVRVIVAGLDMDFRGRPFGPMPALCAIADEVSKVHAICVKCGELAAFSHRKVKNDRQVLLGETEEYEPLCRQCYRKAIWAEEENGRSDGHK</sequence>
<name>A0A9D2KU22_9BACE</name>
<evidence type="ECO:0000256" key="10">
    <source>
        <dbReference type="ARBA" id="ARBA00022840"/>
    </source>
</evidence>
<reference evidence="16" key="1">
    <citation type="journal article" date="2021" name="PeerJ">
        <title>Extensive microbial diversity within the chicken gut microbiome revealed by metagenomics and culture.</title>
        <authorList>
            <person name="Gilroy R."/>
            <person name="Ravi A."/>
            <person name="Getino M."/>
            <person name="Pursley I."/>
            <person name="Horton D.L."/>
            <person name="Alikhan N.F."/>
            <person name="Baker D."/>
            <person name="Gharbi K."/>
            <person name="Hall N."/>
            <person name="Watson M."/>
            <person name="Adriaenssens E.M."/>
            <person name="Foster-Nyarko E."/>
            <person name="Jarju S."/>
            <person name="Secka A."/>
            <person name="Antonio M."/>
            <person name="Oren A."/>
            <person name="Chaudhuri R.R."/>
            <person name="La Ragione R."/>
            <person name="Hildebrand F."/>
            <person name="Pallen M.J."/>
        </authorList>
    </citation>
    <scope>NUCLEOTIDE SEQUENCE</scope>
    <source>
        <strain evidence="16">ChiHjej12B11-9795</strain>
    </source>
</reference>
<keyword evidence="7 11" id="KW-0547">Nucleotide-binding</keyword>
<dbReference type="GO" id="GO:0046104">
    <property type="term" value="P:thymidine metabolic process"/>
    <property type="evidence" value="ECO:0007669"/>
    <property type="project" value="TreeGrafter"/>
</dbReference>
<gene>
    <name evidence="11" type="primary">tdk</name>
    <name evidence="16" type="ORF">H9950_01650</name>
</gene>
<keyword evidence="6 11" id="KW-0479">Metal-binding</keyword>
<evidence type="ECO:0000256" key="8">
    <source>
        <dbReference type="ARBA" id="ARBA00022777"/>
    </source>
</evidence>
<dbReference type="SUPFAM" id="SSF52540">
    <property type="entry name" value="P-loop containing nucleoside triphosphate hydrolases"/>
    <property type="match status" value="1"/>
</dbReference>
<evidence type="ECO:0000256" key="15">
    <source>
        <dbReference type="RuleBase" id="RU004165"/>
    </source>
</evidence>
<dbReference type="GO" id="GO:0071897">
    <property type="term" value="P:DNA biosynthetic process"/>
    <property type="evidence" value="ECO:0007669"/>
    <property type="project" value="UniProtKB-KW"/>
</dbReference>
<evidence type="ECO:0000256" key="4">
    <source>
        <dbReference type="ARBA" id="ARBA00022634"/>
    </source>
</evidence>
<evidence type="ECO:0000256" key="11">
    <source>
        <dbReference type="HAMAP-Rule" id="MF_00124"/>
    </source>
</evidence>
<evidence type="ECO:0000313" key="17">
    <source>
        <dbReference type="Proteomes" id="UP000823862"/>
    </source>
</evidence>
<comment type="catalytic activity">
    <reaction evidence="11 14">
        <text>thymidine + ATP = dTMP + ADP + H(+)</text>
        <dbReference type="Rhea" id="RHEA:19129"/>
        <dbReference type="ChEBI" id="CHEBI:15378"/>
        <dbReference type="ChEBI" id="CHEBI:17748"/>
        <dbReference type="ChEBI" id="CHEBI:30616"/>
        <dbReference type="ChEBI" id="CHEBI:63528"/>
        <dbReference type="ChEBI" id="CHEBI:456216"/>
        <dbReference type="EC" id="2.7.1.21"/>
    </reaction>
</comment>
<feature type="active site" description="Proton acceptor" evidence="11 12">
    <location>
        <position position="96"/>
    </location>
</feature>
<comment type="caution">
    <text evidence="16">The sequence shown here is derived from an EMBL/GenBank/DDBJ whole genome shotgun (WGS) entry which is preliminary data.</text>
</comment>
<dbReference type="AlphaFoldDB" id="A0A9D2KU22"/>
<evidence type="ECO:0000256" key="14">
    <source>
        <dbReference type="RuleBase" id="RU000544"/>
    </source>
</evidence>
<dbReference type="GO" id="GO:0005524">
    <property type="term" value="F:ATP binding"/>
    <property type="evidence" value="ECO:0007669"/>
    <property type="project" value="UniProtKB-UniRule"/>
</dbReference>
<dbReference type="NCBIfam" id="NF003296">
    <property type="entry name" value="PRK04296.1-1"/>
    <property type="match status" value="1"/>
</dbReference>
<evidence type="ECO:0000256" key="7">
    <source>
        <dbReference type="ARBA" id="ARBA00022741"/>
    </source>
</evidence>
<comment type="similarity">
    <text evidence="1 11 15">Belongs to the thymidine kinase family.</text>
</comment>
<keyword evidence="5 11" id="KW-0808">Transferase</keyword>
<feature type="binding site" evidence="11">
    <location>
        <position position="152"/>
    </location>
    <ligand>
        <name>Zn(2+)</name>
        <dbReference type="ChEBI" id="CHEBI:29105"/>
    </ligand>
</feature>
<evidence type="ECO:0000256" key="1">
    <source>
        <dbReference type="ARBA" id="ARBA00007587"/>
    </source>
</evidence>
<evidence type="ECO:0000256" key="5">
    <source>
        <dbReference type="ARBA" id="ARBA00022679"/>
    </source>
</evidence>
<keyword evidence="4 11" id="KW-0237">DNA synthesis</keyword>
<dbReference type="PROSITE" id="PS00603">
    <property type="entry name" value="TK_CELLULAR_TYPE"/>
    <property type="match status" value="1"/>
</dbReference>
<keyword evidence="8 11" id="KW-0418">Kinase</keyword>
<feature type="binding site" evidence="11">
    <location>
        <position position="155"/>
    </location>
    <ligand>
        <name>Zn(2+)</name>
        <dbReference type="ChEBI" id="CHEBI:29105"/>
    </ligand>
</feature>
<evidence type="ECO:0000256" key="2">
    <source>
        <dbReference type="ARBA" id="ARBA00012118"/>
    </source>
</evidence>
<dbReference type="Gene3D" id="3.40.50.300">
    <property type="entry name" value="P-loop containing nucleotide triphosphate hydrolases"/>
    <property type="match status" value="1"/>
</dbReference>
<dbReference type="Pfam" id="PF00265">
    <property type="entry name" value="TK"/>
    <property type="match status" value="1"/>
</dbReference>
<reference evidence="16" key="2">
    <citation type="submission" date="2021-04" db="EMBL/GenBank/DDBJ databases">
        <authorList>
            <person name="Gilroy R."/>
        </authorList>
    </citation>
    <scope>NUCLEOTIDE SEQUENCE</scope>
    <source>
        <strain evidence="16">ChiHjej12B11-9795</strain>
    </source>
</reference>
<proteinExistence type="inferred from homology"/>
<dbReference type="PANTHER" id="PTHR11441">
    <property type="entry name" value="THYMIDINE KINASE"/>
    <property type="match status" value="1"/>
</dbReference>
<dbReference type="EC" id="2.7.1.21" evidence="2 11"/>
<keyword evidence="3 11" id="KW-0963">Cytoplasm</keyword>
<dbReference type="HAMAP" id="MF_00124">
    <property type="entry name" value="Thymidine_kinase"/>
    <property type="match status" value="1"/>
</dbReference>
<dbReference type="EMBL" id="DWZI01000007">
    <property type="protein sequence ID" value="HJA84902.1"/>
    <property type="molecule type" value="Genomic_DNA"/>
</dbReference>
<evidence type="ECO:0000256" key="3">
    <source>
        <dbReference type="ARBA" id="ARBA00022490"/>
    </source>
</evidence>
<feature type="binding site" evidence="13">
    <location>
        <begin position="172"/>
        <end position="175"/>
    </location>
    <ligand>
        <name>substrate</name>
    </ligand>
</feature>
<organism evidence="16 17">
    <name type="scientific">Candidatus Bacteroides avicola</name>
    <dbReference type="NCBI Taxonomy" id="2838468"/>
    <lineage>
        <taxon>Bacteria</taxon>
        <taxon>Pseudomonadati</taxon>
        <taxon>Bacteroidota</taxon>
        <taxon>Bacteroidia</taxon>
        <taxon>Bacteroidales</taxon>
        <taxon>Bacteroidaceae</taxon>
        <taxon>Bacteroides</taxon>
    </lineage>
</organism>
<feature type="binding site" evidence="13">
    <location>
        <position position="180"/>
    </location>
    <ligand>
        <name>substrate</name>
    </ligand>
</feature>
<dbReference type="PIRSF" id="PIRSF035805">
    <property type="entry name" value="TK_cell"/>
    <property type="match status" value="1"/>
</dbReference>
<accession>A0A9D2KU22</accession>
<dbReference type="FunFam" id="3.30.60.20:FF:000048">
    <property type="entry name" value="Thymidine kinase"/>
    <property type="match status" value="1"/>
</dbReference>
<dbReference type="InterPro" id="IPR020633">
    <property type="entry name" value="Thymidine_kinase_CS"/>
</dbReference>
<keyword evidence="9 11" id="KW-0862">Zinc</keyword>
<dbReference type="PANTHER" id="PTHR11441:SF0">
    <property type="entry name" value="THYMIDINE KINASE, CYTOSOLIC"/>
    <property type="match status" value="1"/>
</dbReference>
<feature type="binding site" evidence="11">
    <location>
        <begin position="23"/>
        <end position="30"/>
    </location>
    <ligand>
        <name>ATP</name>
        <dbReference type="ChEBI" id="CHEBI:30616"/>
    </ligand>
</feature>
<feature type="binding site" evidence="11">
    <location>
        <begin position="95"/>
        <end position="98"/>
    </location>
    <ligand>
        <name>ATP</name>
        <dbReference type="ChEBI" id="CHEBI:30616"/>
    </ligand>
</feature>
<dbReference type="Gene3D" id="3.30.60.20">
    <property type="match status" value="1"/>
</dbReference>
<dbReference type="GO" id="GO:0004797">
    <property type="term" value="F:thymidine kinase activity"/>
    <property type="evidence" value="ECO:0007669"/>
    <property type="project" value="UniProtKB-UniRule"/>
</dbReference>
<comment type="subunit">
    <text evidence="11">Homotetramer.</text>
</comment>
<dbReference type="InterPro" id="IPR027417">
    <property type="entry name" value="P-loop_NTPase"/>
</dbReference>